<sequence>MFYVLRNIWRRVGGTEGLDPGLVELRSAVLSMAAVLAGLGCATALRGAAGLHAQAVVATVALTVLLWRGERSAASRHRPVALLVVPLFAMGAGEVGRLMSTAPPVGDALYVLMTGVAVWVRRFGPLAARFGALVLPTSLLVLIVAVPAGPGVDPLGWFAATAFIAIAVTHLCLLFGEGTGVLPRRARVAARPAAGVPPHRRPRVHERARAYGRGRAGRPRGWRLAPTTRMAVQLTLALAAAFALGRLVYPQHWPWVVISTYIVCSGTRARGDVLHKAVARVVGGAAGTVLVAACAGLLPAGGTGALVALFVVLGIATWLRPLHYALWAAGVTAMLALLYDYQGTGGPEELVERLGGILLGAALAGVVSWFVLPLRTRDVVRVRTARSLAALAGVVAAGRSAPELVPELLTRRRDSFERTLRDLLDVAPPVEAHRALGRLADRIPAQAVHDLVTWPTGVEAGADAGRHQAHAADTIDALVRCQAPVRALTELGCAHPQALADPAVRRGLEQLEQHVAAACR</sequence>
<dbReference type="Pfam" id="PF13515">
    <property type="entry name" value="FUSC_2"/>
    <property type="match status" value="1"/>
</dbReference>
<comment type="subcellular location">
    <subcellularLocation>
        <location evidence="1">Membrane</location>
        <topology evidence="1">Multi-pass membrane protein</topology>
    </subcellularLocation>
</comment>
<feature type="transmembrane region" description="Helical" evidence="5">
    <location>
        <begin position="130"/>
        <end position="149"/>
    </location>
</feature>
<feature type="transmembrane region" description="Helical" evidence="5">
    <location>
        <begin position="354"/>
        <end position="374"/>
    </location>
</feature>
<dbReference type="RefSeq" id="WP_091287259.1">
    <property type="nucleotide sequence ID" value="NZ_FAOZ01000062.1"/>
</dbReference>
<evidence type="ECO:0000256" key="3">
    <source>
        <dbReference type="ARBA" id="ARBA00022989"/>
    </source>
</evidence>
<keyword evidence="3 5" id="KW-1133">Transmembrane helix</keyword>
<dbReference type="GO" id="GO:0016020">
    <property type="term" value="C:membrane"/>
    <property type="evidence" value="ECO:0007669"/>
    <property type="project" value="UniProtKB-SubCell"/>
</dbReference>
<dbReference type="EMBL" id="FAOZ01000062">
    <property type="protein sequence ID" value="CUU61196.1"/>
    <property type="molecule type" value="Genomic_DNA"/>
</dbReference>
<reference evidence="8" key="1">
    <citation type="submission" date="2015-11" db="EMBL/GenBank/DDBJ databases">
        <authorList>
            <person name="Varghese N."/>
        </authorList>
    </citation>
    <scope>NUCLEOTIDE SEQUENCE [LARGE SCALE GENOMIC DNA]</scope>
    <source>
        <strain evidence="8">DSM 45899</strain>
    </source>
</reference>
<keyword evidence="2 5" id="KW-0812">Transmembrane</keyword>
<evidence type="ECO:0000256" key="1">
    <source>
        <dbReference type="ARBA" id="ARBA00004141"/>
    </source>
</evidence>
<feature type="transmembrane region" description="Helical" evidence="5">
    <location>
        <begin position="324"/>
        <end position="342"/>
    </location>
</feature>
<keyword evidence="4 5" id="KW-0472">Membrane</keyword>
<keyword evidence="8" id="KW-1185">Reference proteome</keyword>
<organism evidence="7 8">
    <name type="scientific">Parafrankia irregularis</name>
    <dbReference type="NCBI Taxonomy" id="795642"/>
    <lineage>
        <taxon>Bacteria</taxon>
        <taxon>Bacillati</taxon>
        <taxon>Actinomycetota</taxon>
        <taxon>Actinomycetes</taxon>
        <taxon>Frankiales</taxon>
        <taxon>Frankiaceae</taxon>
        <taxon>Parafrankia</taxon>
    </lineage>
</organism>
<feature type="transmembrane region" description="Helical" evidence="5">
    <location>
        <begin position="105"/>
        <end position="123"/>
    </location>
</feature>
<evidence type="ECO:0000256" key="2">
    <source>
        <dbReference type="ARBA" id="ARBA00022692"/>
    </source>
</evidence>
<evidence type="ECO:0000256" key="5">
    <source>
        <dbReference type="SAM" id="Phobius"/>
    </source>
</evidence>
<gene>
    <name evidence="7" type="ORF">Ga0074812_1626</name>
</gene>
<accession>A0A0S4R1W6</accession>
<feature type="transmembrane region" description="Helical" evidence="5">
    <location>
        <begin position="289"/>
        <end position="312"/>
    </location>
</feature>
<protein>
    <submittedName>
        <fullName evidence="7">Fusaric acid resistance protein-like</fullName>
    </submittedName>
</protein>
<dbReference type="Proteomes" id="UP000198802">
    <property type="component" value="Unassembled WGS sequence"/>
</dbReference>
<evidence type="ECO:0000313" key="7">
    <source>
        <dbReference type="EMBL" id="CUU61196.1"/>
    </source>
</evidence>
<feature type="transmembrane region" description="Helical" evidence="5">
    <location>
        <begin position="155"/>
        <end position="175"/>
    </location>
</feature>
<feature type="transmembrane region" description="Helical" evidence="5">
    <location>
        <begin position="230"/>
        <end position="249"/>
    </location>
</feature>
<dbReference type="InterPro" id="IPR049453">
    <property type="entry name" value="Memb_transporter_dom"/>
</dbReference>
<name>A0A0S4R1W6_9ACTN</name>
<feature type="domain" description="Integral membrane bound transporter" evidence="6">
    <location>
        <begin position="241"/>
        <end position="365"/>
    </location>
</feature>
<proteinExistence type="predicted"/>
<dbReference type="AlphaFoldDB" id="A0A0S4R1W6"/>
<evidence type="ECO:0000259" key="6">
    <source>
        <dbReference type="Pfam" id="PF13515"/>
    </source>
</evidence>
<evidence type="ECO:0000256" key="4">
    <source>
        <dbReference type="ARBA" id="ARBA00023136"/>
    </source>
</evidence>
<evidence type="ECO:0000313" key="8">
    <source>
        <dbReference type="Proteomes" id="UP000198802"/>
    </source>
</evidence>